<evidence type="ECO:0000256" key="1">
    <source>
        <dbReference type="SAM" id="SignalP"/>
    </source>
</evidence>
<feature type="domain" description="Thioredoxin" evidence="2">
    <location>
        <begin position="119"/>
        <end position="255"/>
    </location>
</feature>
<feature type="signal peptide" evidence="1">
    <location>
        <begin position="1"/>
        <end position="22"/>
    </location>
</feature>
<dbReference type="InterPro" id="IPR000866">
    <property type="entry name" value="AhpC/TSA"/>
</dbReference>
<protein>
    <submittedName>
        <fullName evidence="3">Alkyl hydroperoxide reductase</fullName>
    </submittedName>
    <submittedName>
        <fullName evidence="4">TlpA family protein disulfide reductase</fullName>
    </submittedName>
</protein>
<dbReference type="Proteomes" id="UP000284640">
    <property type="component" value="Unassembled WGS sequence"/>
</dbReference>
<accession>A0A174UD75</accession>
<reference evidence="3 5" key="1">
    <citation type="submission" date="2015-09" db="EMBL/GenBank/DDBJ databases">
        <authorList>
            <consortium name="Pathogen Informatics"/>
        </authorList>
    </citation>
    <scope>NUCLEOTIDE SEQUENCE [LARGE SCALE GENOMIC DNA]</scope>
    <source>
        <strain evidence="3 5">2789STDY5834942</strain>
    </source>
</reference>
<dbReference type="Proteomes" id="UP000095788">
    <property type="component" value="Unassembled WGS sequence"/>
</dbReference>
<proteinExistence type="predicted"/>
<dbReference type="InterPro" id="IPR050553">
    <property type="entry name" value="Thioredoxin_ResA/DsbE_sf"/>
</dbReference>
<dbReference type="Pfam" id="PF00578">
    <property type="entry name" value="AhpC-TSA"/>
    <property type="match status" value="1"/>
</dbReference>
<dbReference type="Gene3D" id="3.40.30.10">
    <property type="entry name" value="Glutaredoxin"/>
    <property type="match status" value="1"/>
</dbReference>
<dbReference type="CDD" id="cd02966">
    <property type="entry name" value="TlpA_like_family"/>
    <property type="match status" value="1"/>
</dbReference>
<dbReference type="PANTHER" id="PTHR42852">
    <property type="entry name" value="THIOL:DISULFIDE INTERCHANGE PROTEIN DSBE"/>
    <property type="match status" value="1"/>
</dbReference>
<reference evidence="4 6" key="2">
    <citation type="submission" date="2018-08" db="EMBL/GenBank/DDBJ databases">
        <title>A genome reference for cultivated species of the human gut microbiota.</title>
        <authorList>
            <person name="Zou Y."/>
            <person name="Xue W."/>
            <person name="Luo G."/>
        </authorList>
    </citation>
    <scope>NUCLEOTIDE SEQUENCE [LARGE SCALE GENOMIC DNA]</scope>
    <source>
        <strain evidence="4 6">AM27-46</strain>
    </source>
</reference>
<dbReference type="InterPro" id="IPR036249">
    <property type="entry name" value="Thioredoxin-like_sf"/>
</dbReference>
<gene>
    <name evidence="3" type="primary">dsbE</name>
    <name evidence="4" type="ORF">DW729_09480</name>
    <name evidence="3" type="ORF">ERS852554_03313</name>
</gene>
<evidence type="ECO:0000259" key="2">
    <source>
        <dbReference type="PROSITE" id="PS51352"/>
    </source>
</evidence>
<dbReference type="PANTHER" id="PTHR42852:SF13">
    <property type="entry name" value="PROTEIN DIPZ"/>
    <property type="match status" value="1"/>
</dbReference>
<dbReference type="SUPFAM" id="SSF52833">
    <property type="entry name" value="Thioredoxin-like"/>
    <property type="match status" value="1"/>
</dbReference>
<evidence type="ECO:0000313" key="5">
    <source>
        <dbReference type="Proteomes" id="UP000095788"/>
    </source>
</evidence>
<evidence type="ECO:0000313" key="3">
    <source>
        <dbReference type="EMBL" id="CUQ18671.1"/>
    </source>
</evidence>
<evidence type="ECO:0000313" key="6">
    <source>
        <dbReference type="Proteomes" id="UP000284640"/>
    </source>
</evidence>
<dbReference type="EMBL" id="QSKL01000006">
    <property type="protein sequence ID" value="RHE59964.1"/>
    <property type="molecule type" value="Genomic_DNA"/>
</dbReference>
<evidence type="ECO:0000313" key="4">
    <source>
        <dbReference type="EMBL" id="RHE59964.1"/>
    </source>
</evidence>
<feature type="chain" id="PRO_5035657825" evidence="1">
    <location>
        <begin position="23"/>
        <end position="256"/>
    </location>
</feature>
<dbReference type="RefSeq" id="WP_057282008.1">
    <property type="nucleotide sequence ID" value="NZ_CZBF01000006.1"/>
</dbReference>
<dbReference type="InterPro" id="IPR013766">
    <property type="entry name" value="Thioredoxin_domain"/>
</dbReference>
<dbReference type="EMBL" id="CZBF01000006">
    <property type="protein sequence ID" value="CUQ18671.1"/>
    <property type="molecule type" value="Genomic_DNA"/>
</dbReference>
<dbReference type="GO" id="GO:0016491">
    <property type="term" value="F:oxidoreductase activity"/>
    <property type="evidence" value="ECO:0007669"/>
    <property type="project" value="InterPro"/>
</dbReference>
<name>A0A174UD75_BACUN</name>
<dbReference type="AlphaFoldDB" id="A0A174UD75"/>
<sequence>MIKKILSLFLILIAVGAGLCSAQTAGKKYYLVDGLFFEGMPPCVSSDNVATFITHEDGVGHEVTELRLRKGFALPEDVRKYATPAGEVLGAEAFLMSYRGGMGKKWPISGAVQTLKKEEWIGKAFPDFKVKDTEGKEWSNTDVTGRPMVLNFWYTGCGPCIREMPELNKWMEVYPDVTYLATTFDSAAQIKKIVESRPFLFTQIADDLFFFETFHVSGMPVTILVDKKGIIRHIEQGTGTAKLRYMQDKLQKLVSE</sequence>
<keyword evidence="1" id="KW-0732">Signal</keyword>
<dbReference type="GO" id="GO:0016209">
    <property type="term" value="F:antioxidant activity"/>
    <property type="evidence" value="ECO:0007669"/>
    <property type="project" value="InterPro"/>
</dbReference>
<organism evidence="3 5">
    <name type="scientific">Bacteroides uniformis</name>
    <dbReference type="NCBI Taxonomy" id="820"/>
    <lineage>
        <taxon>Bacteria</taxon>
        <taxon>Pseudomonadati</taxon>
        <taxon>Bacteroidota</taxon>
        <taxon>Bacteroidia</taxon>
        <taxon>Bacteroidales</taxon>
        <taxon>Bacteroidaceae</taxon>
        <taxon>Bacteroides</taxon>
    </lineage>
</organism>
<dbReference type="PROSITE" id="PS51352">
    <property type="entry name" value="THIOREDOXIN_2"/>
    <property type="match status" value="1"/>
</dbReference>